<accession>A0ABM7H1E0</accession>
<dbReference type="Proteomes" id="UP000318594">
    <property type="component" value="Chromosome"/>
</dbReference>
<protein>
    <submittedName>
        <fullName evidence="1">Uncharacterized protein</fullName>
    </submittedName>
</protein>
<organism evidence="1 2">
    <name type="scientific">Cutibacterium acnes subsp. acnes</name>
    <dbReference type="NCBI Taxonomy" id="1734925"/>
    <lineage>
        <taxon>Bacteria</taxon>
        <taxon>Bacillati</taxon>
        <taxon>Actinomycetota</taxon>
        <taxon>Actinomycetes</taxon>
        <taxon>Propionibacteriales</taxon>
        <taxon>Propionibacteriaceae</taxon>
        <taxon>Cutibacterium</taxon>
    </lineage>
</organism>
<keyword evidence="2" id="KW-1185">Reference proteome</keyword>
<name>A0ABM7H1E0_CUTAC</name>
<sequence>MHMVLSASATTGSGVQDTGIKFRRFNPSTEMLQSHKLGQELVIKYQLLMTILGF</sequence>
<dbReference type="EMBL" id="AP019723">
    <property type="protein sequence ID" value="BBK85354.1"/>
    <property type="molecule type" value="Genomic_DNA"/>
</dbReference>
<reference evidence="1 2" key="1">
    <citation type="submission" date="2019-06" db="EMBL/GenBank/DDBJ databases">
        <title>Complete genome sequence of Cutibacterium acnes subsp. acnes NBRC 107605.</title>
        <authorList>
            <person name="Miura T."/>
            <person name="Furukawa M."/>
            <person name="Shimamura M."/>
            <person name="Ohyama Y."/>
            <person name="Yamazoe A."/>
            <person name="Kawasaki H."/>
        </authorList>
    </citation>
    <scope>NUCLEOTIDE SEQUENCE [LARGE SCALE GENOMIC DNA]</scope>
    <source>
        <strain evidence="1 2">NBRC 107605</strain>
    </source>
</reference>
<gene>
    <name evidence="1" type="ORF">CacPP4_19690</name>
</gene>
<evidence type="ECO:0000313" key="1">
    <source>
        <dbReference type="EMBL" id="BBK85354.1"/>
    </source>
</evidence>
<dbReference type="RefSeq" id="WP_002518223.1">
    <property type="nucleotide sequence ID" value="NZ_MVCC01000003.1"/>
</dbReference>
<evidence type="ECO:0000313" key="2">
    <source>
        <dbReference type="Proteomes" id="UP000318594"/>
    </source>
</evidence>
<proteinExistence type="predicted"/>